<organism evidence="1 2">
    <name type="scientific">Phytophthora sojae (strain P6497)</name>
    <name type="common">Soybean stem and root rot agent</name>
    <name type="synonym">Phytophthora megasperma f. sp. glycines</name>
    <dbReference type="NCBI Taxonomy" id="1094619"/>
    <lineage>
        <taxon>Eukaryota</taxon>
        <taxon>Sar</taxon>
        <taxon>Stramenopiles</taxon>
        <taxon>Oomycota</taxon>
        <taxon>Peronosporomycetes</taxon>
        <taxon>Peronosporales</taxon>
        <taxon>Peronosporaceae</taxon>
        <taxon>Phytophthora</taxon>
    </lineage>
</organism>
<dbReference type="InParanoid" id="G4ZS95"/>
<gene>
    <name evidence="1" type="ORF">PHYSODRAFT_450878</name>
</gene>
<sequence length="190" mass="20961">LALVISVVFASDDLSALQHHVSPVLESSNLLDSGDFFVCNSKVPGMNGHYVLQPSNVVQSDPDTPVFFREDSEDEDEESTAVALTSDATTTDFRLFRHNGFWMIADVEPWPPVTHFRCDPTKTQILGMDVTEVCGLGQSTPPRIGYSPADPKLGDFSLALHRHTCQELPQIEGQAGENARNNFSTRKEEL</sequence>
<dbReference type="RefSeq" id="XP_009530420.1">
    <property type="nucleotide sequence ID" value="XM_009532125.1"/>
</dbReference>
<accession>G4ZS95</accession>
<proteinExistence type="predicted"/>
<feature type="non-terminal residue" evidence="1">
    <location>
        <position position="190"/>
    </location>
</feature>
<dbReference type="KEGG" id="psoj:PHYSODRAFT_450878"/>
<dbReference type="EMBL" id="JH159156">
    <property type="protein sequence ID" value="EGZ12991.1"/>
    <property type="molecule type" value="Genomic_DNA"/>
</dbReference>
<name>G4ZS95_PHYSP</name>
<protein>
    <submittedName>
        <fullName evidence="1">Uncharacterized protein</fullName>
    </submittedName>
</protein>
<keyword evidence="2" id="KW-1185">Reference proteome</keyword>
<dbReference type="GeneID" id="20652939"/>
<evidence type="ECO:0000313" key="2">
    <source>
        <dbReference type="Proteomes" id="UP000002640"/>
    </source>
</evidence>
<dbReference type="OMA" id="ADVEPWP"/>
<dbReference type="Proteomes" id="UP000002640">
    <property type="component" value="Unassembled WGS sequence"/>
</dbReference>
<dbReference type="AlphaFoldDB" id="G4ZS95"/>
<reference evidence="1 2" key="1">
    <citation type="journal article" date="2006" name="Science">
        <title>Phytophthora genome sequences uncover evolutionary origins and mechanisms of pathogenesis.</title>
        <authorList>
            <person name="Tyler B.M."/>
            <person name="Tripathy S."/>
            <person name="Zhang X."/>
            <person name="Dehal P."/>
            <person name="Jiang R.H."/>
            <person name="Aerts A."/>
            <person name="Arredondo F.D."/>
            <person name="Baxter L."/>
            <person name="Bensasson D."/>
            <person name="Beynon J.L."/>
            <person name="Chapman J."/>
            <person name="Damasceno C.M."/>
            <person name="Dorrance A.E."/>
            <person name="Dou D."/>
            <person name="Dickerman A.W."/>
            <person name="Dubchak I.L."/>
            <person name="Garbelotto M."/>
            <person name="Gijzen M."/>
            <person name="Gordon S.G."/>
            <person name="Govers F."/>
            <person name="Grunwald N.J."/>
            <person name="Huang W."/>
            <person name="Ivors K.L."/>
            <person name="Jones R.W."/>
            <person name="Kamoun S."/>
            <person name="Krampis K."/>
            <person name="Lamour K.H."/>
            <person name="Lee M.K."/>
            <person name="McDonald W.H."/>
            <person name="Medina M."/>
            <person name="Meijer H.J."/>
            <person name="Nordberg E.K."/>
            <person name="Maclean D.J."/>
            <person name="Ospina-Giraldo M.D."/>
            <person name="Morris P.F."/>
            <person name="Phuntumart V."/>
            <person name="Putnam N.H."/>
            <person name="Rash S."/>
            <person name="Rose J.K."/>
            <person name="Sakihama Y."/>
            <person name="Salamov A.A."/>
            <person name="Savidor A."/>
            <person name="Scheuring C.F."/>
            <person name="Smith B.M."/>
            <person name="Sobral B.W."/>
            <person name="Terry A."/>
            <person name="Torto-Alalibo T.A."/>
            <person name="Win J."/>
            <person name="Xu Z."/>
            <person name="Zhang H."/>
            <person name="Grigoriev I.V."/>
            <person name="Rokhsar D.S."/>
            <person name="Boore J.L."/>
        </authorList>
    </citation>
    <scope>NUCLEOTIDE SEQUENCE [LARGE SCALE GENOMIC DNA]</scope>
    <source>
        <strain evidence="1 2">P6497</strain>
    </source>
</reference>
<evidence type="ECO:0000313" key="1">
    <source>
        <dbReference type="EMBL" id="EGZ12991.1"/>
    </source>
</evidence>
<feature type="non-terminal residue" evidence="1">
    <location>
        <position position="1"/>
    </location>
</feature>